<keyword evidence="1" id="KW-1003">Cell membrane</keyword>
<dbReference type="GO" id="GO:0051539">
    <property type="term" value="F:4 iron, 4 sulfur cluster binding"/>
    <property type="evidence" value="ECO:0007669"/>
    <property type="project" value="UniProtKB-KW"/>
</dbReference>
<reference evidence="14 15" key="1">
    <citation type="submission" date="2019-03" db="EMBL/GenBank/DDBJ databases">
        <title>Deep-cultivation of Planctomycetes and their phenomic and genomic characterization uncovers novel biology.</title>
        <authorList>
            <person name="Wiegand S."/>
            <person name="Jogler M."/>
            <person name="Boedeker C."/>
            <person name="Pinto D."/>
            <person name="Vollmers J."/>
            <person name="Rivas-Marin E."/>
            <person name="Kohn T."/>
            <person name="Peeters S.H."/>
            <person name="Heuer A."/>
            <person name="Rast P."/>
            <person name="Oberbeckmann S."/>
            <person name="Bunk B."/>
            <person name="Jeske O."/>
            <person name="Meyerdierks A."/>
            <person name="Storesund J.E."/>
            <person name="Kallscheuer N."/>
            <person name="Luecker S."/>
            <person name="Lage O.M."/>
            <person name="Pohl T."/>
            <person name="Merkel B.J."/>
            <person name="Hornburger P."/>
            <person name="Mueller R.-W."/>
            <person name="Bruemmer F."/>
            <person name="Labrenz M."/>
            <person name="Spormann A.M."/>
            <person name="Op den Camp H."/>
            <person name="Overmann J."/>
            <person name="Amann R."/>
            <person name="Jetten M.S.M."/>
            <person name="Mascher T."/>
            <person name="Medema M.H."/>
            <person name="Devos D.P."/>
            <person name="Kaster A.-K."/>
            <person name="Ovreas L."/>
            <person name="Rohde M."/>
            <person name="Galperin M.Y."/>
            <person name="Jogler C."/>
        </authorList>
    </citation>
    <scope>NUCLEOTIDE SEQUENCE [LARGE SCALE GENOMIC DNA]</scope>
    <source>
        <strain evidence="14 15">Enr13</strain>
    </source>
</reference>
<feature type="compositionally biased region" description="Basic and acidic residues" evidence="12">
    <location>
        <begin position="220"/>
        <end position="232"/>
    </location>
</feature>
<keyword evidence="11" id="KW-0472">Membrane</keyword>
<dbReference type="EMBL" id="CP037423">
    <property type="protein sequence ID" value="QDV42426.1"/>
    <property type="molecule type" value="Genomic_DNA"/>
</dbReference>
<evidence type="ECO:0000313" key="14">
    <source>
        <dbReference type="EMBL" id="QDV42426.1"/>
    </source>
</evidence>
<gene>
    <name evidence="14" type="primary">nuoI</name>
    <name evidence="14" type="ORF">Enr13x_22730</name>
</gene>
<keyword evidence="15" id="KW-1185">Reference proteome</keyword>
<dbReference type="InterPro" id="IPR010226">
    <property type="entry name" value="NADH_quinone_OxRdtase_chainI"/>
</dbReference>
<dbReference type="Gene3D" id="3.30.70.3270">
    <property type="match status" value="1"/>
</dbReference>
<dbReference type="PANTHER" id="PTHR10849:SF24">
    <property type="entry name" value="NADH-QUINONE OXIDOREDUCTASE SUBUNIT I 2"/>
    <property type="match status" value="1"/>
</dbReference>
<dbReference type="Pfam" id="PF12838">
    <property type="entry name" value="Fer4_7"/>
    <property type="match status" value="1"/>
</dbReference>
<dbReference type="GO" id="GO:0016651">
    <property type="term" value="F:oxidoreductase activity, acting on NAD(P)H"/>
    <property type="evidence" value="ECO:0007669"/>
    <property type="project" value="InterPro"/>
</dbReference>
<evidence type="ECO:0000256" key="5">
    <source>
        <dbReference type="ARBA" id="ARBA00022737"/>
    </source>
</evidence>
<protein>
    <submittedName>
        <fullName evidence="14">NADH-quinone oxidoreductase subunit I</fullName>
        <ecNumber evidence="14">1.6.5.11</ecNumber>
    </submittedName>
</protein>
<evidence type="ECO:0000256" key="3">
    <source>
        <dbReference type="ARBA" id="ARBA00022719"/>
    </source>
</evidence>
<keyword evidence="9" id="KW-0520">NAD</keyword>
<keyword evidence="10" id="KW-0830">Ubiquinone</keyword>
<dbReference type="GO" id="GO:0048038">
    <property type="term" value="F:quinone binding"/>
    <property type="evidence" value="ECO:0007669"/>
    <property type="project" value="UniProtKB-KW"/>
</dbReference>
<keyword evidence="6" id="KW-1278">Translocase</keyword>
<evidence type="ECO:0000256" key="6">
    <source>
        <dbReference type="ARBA" id="ARBA00022967"/>
    </source>
</evidence>
<dbReference type="OrthoDB" id="9798098at2"/>
<dbReference type="AlphaFoldDB" id="A0A518HNK0"/>
<evidence type="ECO:0000256" key="11">
    <source>
        <dbReference type="ARBA" id="ARBA00023136"/>
    </source>
</evidence>
<dbReference type="PROSITE" id="PS51379">
    <property type="entry name" value="4FE4S_FER_2"/>
    <property type="match status" value="2"/>
</dbReference>
<evidence type="ECO:0000256" key="4">
    <source>
        <dbReference type="ARBA" id="ARBA00022723"/>
    </source>
</evidence>
<keyword evidence="7" id="KW-0408">Iron</keyword>
<dbReference type="RefSeq" id="WP_145386059.1">
    <property type="nucleotide sequence ID" value="NZ_CP037423.1"/>
</dbReference>
<evidence type="ECO:0000313" key="15">
    <source>
        <dbReference type="Proteomes" id="UP000319004"/>
    </source>
</evidence>
<sequence>MATTTPVPTETECPPMDFGDLKSECVAPRPSIMGQKRSLRSILWLSFKGILRGLLTTLSYFRRPSTVVTQQYPENRETLEMFERYRGRLSLIHNEEGEHGCTACQICERLCPNASIIITKDKKNEATGKPALDQFIWRQDTCTFCNICVLVCPFDTLEMTGDFESSVYDRRLLVFNLNEYAGPTAGQLDKLDDEELAKEQMKPMKKYQGPIPMCGGEMDGIPKLDVEKSTDV</sequence>
<evidence type="ECO:0000256" key="7">
    <source>
        <dbReference type="ARBA" id="ARBA00023004"/>
    </source>
</evidence>
<feature type="region of interest" description="Disordered" evidence="12">
    <location>
        <begin position="207"/>
        <end position="232"/>
    </location>
</feature>
<keyword evidence="3" id="KW-0874">Quinone</keyword>
<dbReference type="GO" id="GO:0046872">
    <property type="term" value="F:metal ion binding"/>
    <property type="evidence" value="ECO:0007669"/>
    <property type="project" value="UniProtKB-KW"/>
</dbReference>
<accession>A0A518HNK0</accession>
<dbReference type="Proteomes" id="UP000319004">
    <property type="component" value="Chromosome"/>
</dbReference>
<evidence type="ECO:0000259" key="13">
    <source>
        <dbReference type="PROSITE" id="PS51379"/>
    </source>
</evidence>
<dbReference type="PANTHER" id="PTHR10849">
    <property type="entry name" value="NADH DEHYDROGENASE UBIQUINONE IRON-SULFUR PROTEIN 8, MITOCHONDRIAL"/>
    <property type="match status" value="1"/>
</dbReference>
<dbReference type="PROSITE" id="PS00198">
    <property type="entry name" value="4FE4S_FER_1"/>
    <property type="match status" value="1"/>
</dbReference>
<evidence type="ECO:0000256" key="1">
    <source>
        <dbReference type="ARBA" id="ARBA00022475"/>
    </source>
</evidence>
<evidence type="ECO:0000256" key="8">
    <source>
        <dbReference type="ARBA" id="ARBA00023014"/>
    </source>
</evidence>
<proteinExistence type="predicted"/>
<evidence type="ECO:0000256" key="2">
    <source>
        <dbReference type="ARBA" id="ARBA00022485"/>
    </source>
</evidence>
<feature type="domain" description="4Fe-4S ferredoxin-type" evidence="13">
    <location>
        <begin position="133"/>
        <end position="162"/>
    </location>
</feature>
<dbReference type="InterPro" id="IPR017900">
    <property type="entry name" value="4Fe4S_Fe_S_CS"/>
</dbReference>
<dbReference type="KEGG" id="snep:Enr13x_22730"/>
<evidence type="ECO:0000256" key="10">
    <source>
        <dbReference type="ARBA" id="ARBA00023075"/>
    </source>
</evidence>
<evidence type="ECO:0000256" key="12">
    <source>
        <dbReference type="SAM" id="MobiDB-lite"/>
    </source>
</evidence>
<dbReference type="EC" id="1.6.5.11" evidence="14"/>
<feature type="domain" description="4Fe-4S ferredoxin-type" evidence="13">
    <location>
        <begin position="89"/>
        <end position="121"/>
    </location>
</feature>
<keyword evidence="8" id="KW-0411">Iron-sulfur</keyword>
<organism evidence="14 15">
    <name type="scientific">Stieleria neptunia</name>
    <dbReference type="NCBI Taxonomy" id="2527979"/>
    <lineage>
        <taxon>Bacteria</taxon>
        <taxon>Pseudomonadati</taxon>
        <taxon>Planctomycetota</taxon>
        <taxon>Planctomycetia</taxon>
        <taxon>Pirellulales</taxon>
        <taxon>Pirellulaceae</taxon>
        <taxon>Stieleria</taxon>
    </lineage>
</organism>
<dbReference type="InterPro" id="IPR017896">
    <property type="entry name" value="4Fe4S_Fe-S-bd"/>
</dbReference>
<dbReference type="GO" id="GO:0016020">
    <property type="term" value="C:membrane"/>
    <property type="evidence" value="ECO:0007669"/>
    <property type="project" value="InterPro"/>
</dbReference>
<keyword evidence="2" id="KW-0004">4Fe-4S</keyword>
<keyword evidence="4" id="KW-0479">Metal-binding</keyword>
<keyword evidence="14" id="KW-0560">Oxidoreductase</keyword>
<dbReference type="SUPFAM" id="SSF54862">
    <property type="entry name" value="4Fe-4S ferredoxins"/>
    <property type="match status" value="1"/>
</dbReference>
<keyword evidence="5" id="KW-0677">Repeat</keyword>
<name>A0A518HNK0_9BACT</name>
<evidence type="ECO:0000256" key="9">
    <source>
        <dbReference type="ARBA" id="ARBA00023027"/>
    </source>
</evidence>